<dbReference type="Pfam" id="PF03649">
    <property type="entry name" value="UPF0014"/>
    <property type="match status" value="1"/>
</dbReference>
<gene>
    <name evidence="7" type="ORF">H7U32_02665</name>
</gene>
<feature type="transmembrane region" description="Helical" evidence="6">
    <location>
        <begin position="38"/>
        <end position="60"/>
    </location>
</feature>
<evidence type="ECO:0000256" key="2">
    <source>
        <dbReference type="ARBA" id="ARBA00005268"/>
    </source>
</evidence>
<evidence type="ECO:0000256" key="5">
    <source>
        <dbReference type="ARBA" id="ARBA00023136"/>
    </source>
</evidence>
<keyword evidence="8" id="KW-1185">Reference proteome</keyword>
<comment type="caution">
    <text evidence="7">The sequence shown here is derived from an EMBL/GenBank/DDBJ whole genome shotgun (WGS) entry which is preliminary data.</text>
</comment>
<reference evidence="7" key="1">
    <citation type="submission" date="2020-08" db="EMBL/GenBank/DDBJ databases">
        <authorList>
            <person name="Cejkova D."/>
            <person name="Kubasova T."/>
            <person name="Jahodarova E."/>
            <person name="Rychlik I."/>
        </authorList>
    </citation>
    <scope>NUCLEOTIDE SEQUENCE</scope>
    <source>
        <strain evidence="7">An836</strain>
    </source>
</reference>
<comment type="subcellular location">
    <subcellularLocation>
        <location evidence="1">Membrane</location>
        <topology evidence="1">Multi-pass membrane protein</topology>
    </subcellularLocation>
</comment>
<comment type="similarity">
    <text evidence="2">Belongs to the UPF0014 family.</text>
</comment>
<name>A0A939B9H8_9BIFI</name>
<organism evidence="7 8">
    <name type="scientific">Bifidobacterium pullorum subsp. saeculare</name>
    <dbReference type="NCBI Taxonomy" id="78257"/>
    <lineage>
        <taxon>Bacteria</taxon>
        <taxon>Bacillati</taxon>
        <taxon>Actinomycetota</taxon>
        <taxon>Actinomycetes</taxon>
        <taxon>Bifidobacteriales</taxon>
        <taxon>Bifidobacteriaceae</taxon>
        <taxon>Bifidobacterium</taxon>
    </lineage>
</organism>
<dbReference type="InterPro" id="IPR005226">
    <property type="entry name" value="UPF0014_fam"/>
</dbReference>
<evidence type="ECO:0000313" key="8">
    <source>
        <dbReference type="Proteomes" id="UP000718821"/>
    </source>
</evidence>
<dbReference type="PANTHER" id="PTHR30028:SF0">
    <property type="entry name" value="PROTEIN ALUMINUM SENSITIVE 3"/>
    <property type="match status" value="1"/>
</dbReference>
<keyword evidence="5 6" id="KW-0472">Membrane</keyword>
<proteinExistence type="inferred from homology"/>
<sequence>MTGNAYPIDVWGLLAALLMVALAAGVSGLMRLGIGRSLLWSACRALLQLCAMGLVMGFVIHAGDPWLVVALLAVMLVAGVQITLSRAKGVPRGLAGPVLLSLAVTLLLMLTVVTGLIVRPTPWYAPQLVVPLAGMLLGNTVSALAVGLSRFFESMQERRDEIGTLLALGASPWEAAKPSVVSSIRLGLTPTTASLASAGIVTIPGMMAGQVIAGGDPLGAAKYQFVILAAIAALTLLADGLIMLCVYRTCFDAEGRLRPARTTARTAAKATA</sequence>
<evidence type="ECO:0000256" key="1">
    <source>
        <dbReference type="ARBA" id="ARBA00004141"/>
    </source>
</evidence>
<feature type="transmembrane region" description="Helical" evidence="6">
    <location>
        <begin position="193"/>
        <end position="213"/>
    </location>
</feature>
<feature type="transmembrane region" description="Helical" evidence="6">
    <location>
        <begin position="225"/>
        <end position="247"/>
    </location>
</feature>
<keyword evidence="4 6" id="KW-1133">Transmembrane helix</keyword>
<keyword evidence="3 6" id="KW-0812">Transmembrane</keyword>
<feature type="transmembrane region" description="Helical" evidence="6">
    <location>
        <begin position="124"/>
        <end position="149"/>
    </location>
</feature>
<accession>A0A939B9H8</accession>
<feature type="transmembrane region" description="Helical" evidence="6">
    <location>
        <begin position="66"/>
        <end position="84"/>
    </location>
</feature>
<dbReference type="AlphaFoldDB" id="A0A939B9H8"/>
<protein>
    <submittedName>
        <fullName evidence="7">ABC transporter permease</fullName>
    </submittedName>
</protein>
<dbReference type="RefSeq" id="WP_204467839.1">
    <property type="nucleotide sequence ID" value="NZ_JACLYU010000003.1"/>
</dbReference>
<dbReference type="PANTHER" id="PTHR30028">
    <property type="entry name" value="UPF0014 INNER MEMBRANE PROTEIN YBBM-RELATED"/>
    <property type="match status" value="1"/>
</dbReference>
<feature type="transmembrane region" description="Helical" evidence="6">
    <location>
        <begin position="96"/>
        <end position="118"/>
    </location>
</feature>
<dbReference type="EMBL" id="JACLYU010000003">
    <property type="protein sequence ID" value="MBM6699245.1"/>
    <property type="molecule type" value="Genomic_DNA"/>
</dbReference>
<feature type="transmembrane region" description="Helical" evidence="6">
    <location>
        <begin position="6"/>
        <end position="26"/>
    </location>
</feature>
<evidence type="ECO:0000256" key="6">
    <source>
        <dbReference type="SAM" id="Phobius"/>
    </source>
</evidence>
<evidence type="ECO:0000313" key="7">
    <source>
        <dbReference type="EMBL" id="MBM6699245.1"/>
    </source>
</evidence>
<reference evidence="7" key="2">
    <citation type="journal article" date="2021" name="Sci. Rep.">
        <title>The distribution of antibiotic resistance genes in chicken gut microbiota commensals.</title>
        <authorList>
            <person name="Juricova H."/>
            <person name="Matiasovicova J."/>
            <person name="Kubasova T."/>
            <person name="Cejkova D."/>
            <person name="Rychlik I."/>
        </authorList>
    </citation>
    <scope>NUCLEOTIDE SEQUENCE</scope>
    <source>
        <strain evidence="7">An836</strain>
    </source>
</reference>
<dbReference type="Proteomes" id="UP000718821">
    <property type="component" value="Unassembled WGS sequence"/>
</dbReference>
<dbReference type="GO" id="GO:0005886">
    <property type="term" value="C:plasma membrane"/>
    <property type="evidence" value="ECO:0007669"/>
    <property type="project" value="TreeGrafter"/>
</dbReference>
<evidence type="ECO:0000256" key="3">
    <source>
        <dbReference type="ARBA" id="ARBA00022692"/>
    </source>
</evidence>
<evidence type="ECO:0000256" key="4">
    <source>
        <dbReference type="ARBA" id="ARBA00022989"/>
    </source>
</evidence>